<feature type="domain" description="POTRA" evidence="6">
    <location>
        <begin position="60"/>
        <end position="149"/>
    </location>
</feature>
<feature type="domain" description="POTRA" evidence="6">
    <location>
        <begin position="243"/>
        <end position="317"/>
    </location>
</feature>
<evidence type="ECO:0000256" key="5">
    <source>
        <dbReference type="SAM" id="MobiDB-lite"/>
    </source>
</evidence>
<keyword evidence="4" id="KW-0472">Membrane</keyword>
<accession>A0A1I2ARB6</accession>
<comment type="subcellular location">
    <subcellularLocation>
        <location evidence="1">Membrane</location>
    </subcellularLocation>
</comment>
<feature type="compositionally biased region" description="Polar residues" evidence="5">
    <location>
        <begin position="1"/>
        <end position="12"/>
    </location>
</feature>
<dbReference type="AlphaFoldDB" id="A0A1I2ARB6"/>
<reference evidence="8" key="1">
    <citation type="submission" date="2016-10" db="EMBL/GenBank/DDBJ databases">
        <authorList>
            <person name="Varghese N."/>
            <person name="Submissions S."/>
        </authorList>
    </citation>
    <scope>NUCLEOTIDE SEQUENCE [LARGE SCALE GENOMIC DNA]</scope>
    <source>
        <strain evidence="8">ATCC 25963</strain>
    </source>
</reference>
<dbReference type="Pfam" id="PF01103">
    <property type="entry name" value="Omp85"/>
    <property type="match status" value="1"/>
</dbReference>
<dbReference type="PROSITE" id="PS51779">
    <property type="entry name" value="POTRA"/>
    <property type="match status" value="2"/>
</dbReference>
<dbReference type="InterPro" id="IPR034746">
    <property type="entry name" value="POTRA"/>
</dbReference>
<evidence type="ECO:0000256" key="4">
    <source>
        <dbReference type="ARBA" id="ARBA00023136"/>
    </source>
</evidence>
<organism evidence="7 8">
    <name type="scientific">Nannocystis exedens</name>
    <dbReference type="NCBI Taxonomy" id="54"/>
    <lineage>
        <taxon>Bacteria</taxon>
        <taxon>Pseudomonadati</taxon>
        <taxon>Myxococcota</taxon>
        <taxon>Polyangia</taxon>
        <taxon>Nannocystales</taxon>
        <taxon>Nannocystaceae</taxon>
        <taxon>Nannocystis</taxon>
    </lineage>
</organism>
<dbReference type="PANTHER" id="PTHR12815">
    <property type="entry name" value="SORTING AND ASSEMBLY MACHINERY SAMM50 PROTEIN FAMILY MEMBER"/>
    <property type="match status" value="1"/>
</dbReference>
<dbReference type="EMBL" id="FOMX01000014">
    <property type="protein sequence ID" value="SFE46396.1"/>
    <property type="molecule type" value="Genomic_DNA"/>
</dbReference>
<evidence type="ECO:0000256" key="3">
    <source>
        <dbReference type="ARBA" id="ARBA00022692"/>
    </source>
</evidence>
<keyword evidence="2" id="KW-1134">Transmembrane beta strand</keyword>
<feature type="region of interest" description="Disordered" evidence="5">
    <location>
        <begin position="1"/>
        <end position="24"/>
    </location>
</feature>
<sequence length="676" mass="75620">MTQIPWTNSSAGASERPHAVERGASPRRRAGRWLCAACCAGGVLEAGACAHREDVRGSTADITDVQFIGVKRFKERELLRYLHMGETSRLPWKDRYEFLEANLPVDAERIEAVYKAHGYYDARVVSMTPRRRHRRWGRRDAVTIQVVVQEGEPTPVRRVRLEFPAGPPSGPPNRKVSEPALRRQIELRENRTFEVPALNRSVDSLRQTLQAAGYAHAEVAESATVVPGVGADVLFVVRPGPFFKIGKIRFEGLGGVPERYVRNEVDYAPGKPYSPQLVRKVEAAVYALEVFDTVTVETRDRPPGAGVLDLTVKVRPTRPQSIKLGAGFGLDPVRWEQRASLLYTHRNLGANLTRFDLDARAGYAELPSLFNPREHGPVAKLELSFRQKGLIEKRTTATLTPAFELGIWEGYQFYSPTLRTGLSRFFSRFVEAELTYNFRFVDFFNVSPTLSAQNTILGLDFRDPYFLSYIEPSLRIYLTDSILRPKNGAVLGVVYDFFGLGGSFTAHRVRPSLRLYWTPHRRLTFAARIELGWIFPFGPRGGAPLDLRFYLGGADTVRGWGLRRLSPQVFPPGCTPGGPDCRSIPVGGNTMILGNIEARVQLTDMLTAVAFLDVGDVRAGRNEFRFDRLSYSAGPGARLSTPIGTFRLDFGVRLNDSEYALGQQRWAVHFGLGEAF</sequence>
<dbReference type="Gene3D" id="2.40.160.50">
    <property type="entry name" value="membrane protein fhac: a member of the omp85/tpsb transporter family"/>
    <property type="match status" value="1"/>
</dbReference>
<dbReference type="Proteomes" id="UP000199400">
    <property type="component" value="Unassembled WGS sequence"/>
</dbReference>
<evidence type="ECO:0000256" key="2">
    <source>
        <dbReference type="ARBA" id="ARBA00022452"/>
    </source>
</evidence>
<evidence type="ECO:0000256" key="1">
    <source>
        <dbReference type="ARBA" id="ARBA00004370"/>
    </source>
</evidence>
<keyword evidence="3" id="KW-0812">Transmembrane</keyword>
<dbReference type="STRING" id="54.SAMN02745121_04326"/>
<gene>
    <name evidence="7" type="ORF">SAMN02745121_04326</name>
</gene>
<name>A0A1I2ARB6_9BACT</name>
<dbReference type="InterPro" id="IPR000184">
    <property type="entry name" value="Bac_surfAg_D15"/>
</dbReference>
<proteinExistence type="predicted"/>
<evidence type="ECO:0000313" key="8">
    <source>
        <dbReference type="Proteomes" id="UP000199400"/>
    </source>
</evidence>
<protein>
    <submittedName>
        <fullName evidence="7">Outer membrane protein assembly factor BamA</fullName>
    </submittedName>
</protein>
<evidence type="ECO:0000259" key="6">
    <source>
        <dbReference type="PROSITE" id="PS51779"/>
    </source>
</evidence>
<evidence type="ECO:0000313" key="7">
    <source>
        <dbReference type="EMBL" id="SFE46396.1"/>
    </source>
</evidence>
<dbReference type="InterPro" id="IPR010827">
    <property type="entry name" value="BamA/TamA_POTRA"/>
</dbReference>
<dbReference type="PANTHER" id="PTHR12815:SF18">
    <property type="entry name" value="SORTING AND ASSEMBLY MACHINERY COMPONENT 50 HOMOLOG"/>
    <property type="match status" value="1"/>
</dbReference>
<dbReference type="InterPro" id="IPR039910">
    <property type="entry name" value="D15-like"/>
</dbReference>
<keyword evidence="8" id="KW-1185">Reference proteome</keyword>
<dbReference type="Pfam" id="PF07244">
    <property type="entry name" value="POTRA"/>
    <property type="match status" value="3"/>
</dbReference>
<dbReference type="Gene3D" id="3.10.20.310">
    <property type="entry name" value="membrane protein fhac"/>
    <property type="match status" value="3"/>
</dbReference>
<dbReference type="GO" id="GO:0019867">
    <property type="term" value="C:outer membrane"/>
    <property type="evidence" value="ECO:0007669"/>
    <property type="project" value="InterPro"/>
</dbReference>